<evidence type="ECO:0000259" key="23">
    <source>
        <dbReference type="Pfam" id="PF17852"/>
    </source>
</evidence>
<dbReference type="GO" id="GO:0030286">
    <property type="term" value="C:dynein complex"/>
    <property type="evidence" value="ECO:0007669"/>
    <property type="project" value="UniProtKB-KW"/>
</dbReference>
<feature type="domain" description="Dynein heavy chain tail" evidence="17">
    <location>
        <begin position="184"/>
        <end position="522"/>
    </location>
</feature>
<dbReference type="Gene3D" id="1.10.8.710">
    <property type="match status" value="1"/>
</dbReference>
<keyword evidence="28" id="KW-1185">Reference proteome</keyword>
<feature type="domain" description="Dynein heavy chain ATP-binding dynein motor region" evidence="22">
    <location>
        <begin position="3882"/>
        <end position="4094"/>
    </location>
</feature>
<evidence type="ECO:0000256" key="12">
    <source>
        <dbReference type="ARBA" id="ARBA00023212"/>
    </source>
</evidence>
<dbReference type="EMBL" id="JARQWQ010000002">
    <property type="protein sequence ID" value="KAK2573802.1"/>
    <property type="molecule type" value="Genomic_DNA"/>
</dbReference>
<evidence type="ECO:0000256" key="13">
    <source>
        <dbReference type="ARBA" id="ARBA00023273"/>
    </source>
</evidence>
<sequence length="5072" mass="570815">MVMELDERLRWIEIRVTSSLKPRAEELKHLFTNENSRQAMFEFCNNEDVKKLYIYSSTLSDPKNLVASVTPPNSIREKSVYFVKNHDAGKLSRDNIVTDVAFCDCSQQPLSHASVLTKDVYLPLLSIEMGGNVTGDKLMDVVHRLVSVMQVAEGSTNDQVTLPLPSIEVLSEAAAYSSRRPAVIHVLETALVNWIKQIKLTLKLDPETEIKKFGPKPGPLDEIEMWSERLEKISSINEQLSSHVALNIMMNLEDSHSTYAQSFHIVKREIAKVEAETNDNLQFLSTLLPWFDKLHYATKSAEMVTVFPPLMHTLFLVWVYSRYYHDNRNFTRLLTMLSNESYTSLKDALRVCAAFRGCYLDKKDKADETNQRRLSDISGTSMDSGGMVWHSKLYNDSLTPKTNKIFHQNSSFSVGGNNLDTLELWTDSPWPARNSVCFTSLNSFMERCNDVLELVQTTQHFEMLTCTAKVGGAGGNSLDSQVKEIHTKFLEAVRSFQQMPNDVLNASETQEFEREFFAFRSVTRTNLHDTFTTLVHGFTNELLEMKKFFEAHVDSPPVYPHLPPVANKLLWLRGFKIHIQEPMSRLNRVSPASLKGDDGWRLRDTYSDLIKDIEKCEADTLRQWQNTMEPELRTKLKQPLLIAQPEKDSHMSTLHVNFDPKLMLLLREVHYLGGELFLARLPDPARILLRSTDDTLLRSTATRLDTIVSRYNFVMINMKEFEKPLFERKLAKIDELLDQGLNVYTWKTVESADFVEHASYLVCDDLHYNLGIIQSNFREICSIAASWSESGHMDVFSLRDPGISFSMGQLQEHHRFVKNNSWAVQISHASPAWQRYIRHVSDEVVKGLKKSTHVSLRSMLNQIVVSSMSQDSELLPILMIRLELTGSEVLFNPSLDENSASSSVQESVEGWLNDFLERGNGVRPVDEDVKSYKDVIAEDYDIQTLVKQIKDVVEQNASECKSFLTTFREYAFLWIQDVQRTFEEFLAGNIVAHPRKMNRTELLRSRAALSAEKSKKERERDPRSNRSSAAASTLTTSGAMGLSEKTFLNPKKMTASKEIRDEKGPSLDDFDKEIEIYQTARDEIYNLQDWCDVGWMRVNMRPIKQVLGTYASKWMFVYTKYLSDQVSSTLNDLDSFLKRIEPGIEAITGEERDIASFMRLMRVFNEVSTQQAEMDSKFVAMKRTITLLEKYDQKLPEMTQKFYAAAPQRWNNLKMKVNQAKQRLGPRIQAEASSVTEELKAFGDRCDSLARDFADSEAFNRNCAIYTAFTLMDTFARRLEIMESEAQDLIELQELFEKAVVNFSVLPRLRSDLECLREVWNTWRAVQEQHTEWKRGRWQRINTKLMKKATEAQLDVVSALPDESNEWNVFIGMHQAILNIQACLPIIDDLSRSAMRPRHWKQLLRVTGGAVQISNEGLTRMTLGQLLELGLHDHVEEVRAIIQRAAKDIAIESSLKTYEEVWLSKIFELKAHIRMKGPSSATAATHDTPASEFGNDSEMNTQAGPRAGLSSRVSVTSHGSGGAFSVKDGVGGTHRQRKASTAGSATFSNSLMNLTQDTGPICLLDNCEPIFEELEDHQVSLQNMLTGSAANSFADDIMKWQKRLQTIEAVLSVWLEVQDKWIELEDVFSSLDLRIAMPHETNLFSAVNRDFRVLMKATEKNPNVLQACSRINIQTKLEKLNLNLQQCWKSLLNHLERRRQKFPRFYFLSTEDVLHIVCNGYDPALVNPYLPKVLENLGALVYNEIENEGQTCFSVTSVPVLCEGPVDSWLHTLISGLKQTLMDQLASVLNPILPERGPTPRSEGAATPGEPPSTPGSMGKVEKSFTLDNCSEVVLLATQIELCKKIEKSLKQVVNGENREALRQMCDKLTNILHASAMMLRGADKESKSHNAIDGQDSGANSDNETEVEAAARGLSRNTSVSQERPGTAAVGDNDAGSTISGVSQKQKGQSQLQQDVSKKDTNANGKMMLFPSQIQKISNIIAMLSHKRNLVERLIDCGEEWQALKNPTDIFDWQCHARCSWEEEQQACKVDILDMQFDYGFEYQGSTSRLVLSPLTDKCFIGLAQAVKSKLVGICIGEFGSGKRETVSELAKLLGNPLYSFNCSTPTSRYTLTDIFRGLASSGAWVCLNNVSSIQPEVLSVLTQLLTLVLDGLKANKTTIVLQNDEVTLSPHGACFGTLNNLVEEQNMAHDVSVGFFSSFKSTASFLPVDLLDMFRPVALVGPDLQVMLQVWLLSQGFTKVSSLASKIVTLKGLCQKLLPRSAKALPEGPSSFLHKCIGWGTRCLKRMIEDAGSHLCTASDECETAVPVKDPSLGGERPESGADVVEHVSAPLEALREESLLETNDPPDPQVVQDTLKVEEHAVVLALRDLFMPALDGSDAVLFATLLADLFPNVQVPLIFDNYKNNDTQSCRMQMNDQVSNLEEIPVLPKQFSQAVDGKEEALDDLQSAIKVATCKLGLQPGAAFQARVAQFAELIKAHKLVCVTGPSGSGKTECIKTLAAAHREMGHLVKTSIVCTEAVKSEELLGYGDSEGSEWHDGVLKVLLRRQAQQLLLHYTDKNTTGKPLMKWLHLDGTVDPLQMELFGAIVQNAGTVVLANNERIQIPDALLIVWELETLANLSPAVLSSVGMLCMNNADVNWPLLVDRWLASRPDREVDVLRELCDRYIGPTLKYLASKSSVPPISGAPLTQDKPSQLRHVVSVTEMSMVNTLLTLVEAIISNYQDLTPAEFENYFCYAAMWSFGGTLVEEHRPYFSQWWKEQWADYVMLPGDDEVWNYYVFPETHEFLSWADSVPPYSQTAAEGIPNGAYVHTIQNERISHLVGLLSDGGKPVLLVGEAGCGKTSILRHRLSQHGGDIGEVLSLTVFCNKFTTSKSLWREMSSCLEWKHARTFVPKGNKKLTCLVDDLNLSRVNQFGAQTAQQLVRQHIDHGGVFDPDSYQWREIHDVTYLSAYNPHTPPTTARLDRRLLRHFAVFNVAFPSQSELHCIYTQQLEKHFIIHATQSQHIASDTSSQEAAEVHSQQQGTGDHDKAIRDLLSAISHVTVELQDHLRGMFLPTAQRCHYIFTMKDLTMVFRNLCLTLRPGCTPQELLLLWKHECDWVYGHRLIDSVDRERFQQAFLTAAKKRFADDEQLSIVTGATPFFTNLVDSDDAAGEVMGTGSSEGTEDDVHLSFRNITDIRKVKAVLEHGIDEYNKDFPRLRITLYNDVMETICRLVRGEHLMLLLPESDLAEENFLVHVSEFLVSSSISHLFAEEEQTSVINAVRTEVTQAGLAYTRDVAWNFFLKTVRENLRIVLTVSNLGPRFQKCCRDFPALINTVSIILLPHWDKEALVAHAYHLLKDMDIFSAVQKENLAHLLASMHLSIKQQDSGEEESGSFGHITNTGFQVFVEKFISLVQKRHEALRKEHDQMAAALQTIERGTLLAEQLKTQLRHEKMVLEQKKEGNLQLLQQIGQALPEYQMAHERAVFKAAAVVSETKRVLKNLDAFGLAELRALQKPDNEIEDLLATIIIIVKSPSSDLTWNKGAKRLMANLDRFREELAVFDEMEISDSTLEVLEPYLKKPHFSGDYLERKTTNAAVGSLLLWVKGVFRYHRMMQSKVKPLHSKVSETSSAVEQAVGKLSSMESKLKDLEERLKSLATAYEEASIDKCRQHELTQTLDSQLSQAAYFEEVLSSGRQKWLELLESISAREEAVAGGVAIAAAFASYLGPYTFKFRREMLTEHWPRCLNERGVKLVVDSSTVYAGVPMVMDDQDDTERTSPDKEEVPTQADENATQGHATAQNVTESSTDEGEGGHERPPSAGAEKQDFEQNEKRDSTPLEDVKADSDHFTFLINKDRVLSHANLSEYDSFVLAILKLLLGEYHIRRVLTKGIGPRKIENAVLARTSWQRVPLLMDPYEKGLELIRTVEEGENLLEIDLAESDPSAILKIEKAIISGTTLVLYNLDRDVDSMLMPLIYHFTTSISDEPEKDCKLVKFGSRRVMCHPEFRLYLVSRSSRPAFSTEVSSVTALVNLRLDEEALAEEIQLEAFQRVQPRLNIEARKCMMVMMELMKLLGNIDNKLINLVTSRQGTDIWEETEVIAELVNCRTEVTKRLTHTLVNFNKVRGLRELFLPLAKRAVMMFSLLRSLSSVQHEYRFSLEFFLSLFRSAVGQDVEPPSERLEYESDPEDNEDTEEGDKTESRTTIAIKVFATDKYEDKESRSSSHSKKTQKRISVTLPPEVVLPSAGLEYTPLSDEESLQLATSLSQSFYRHVSRSLDQRHRLLFTSLLSLCKTEKQEVGAREEISLLLSGTISSPVPVLSDFDPTLLQPSWIAQEAWELILAVSTLKGPMDSICTHIAANPVPWKDWFSSERPETRPLPVETEGAELSALHKLLMIRCLRFDRFEHAMWMFVKNEVGELIEKSLQPVDEVLSGIKHSTPIVVILPERSSVNTPFKVSPVENIKRLAETNKVQCQQISVCQNQEEAIEVALAKAVRTDAWLVVENLHLASKVWLLHLYSRLSRLQLQAETSSTPSQWRIFLFCEPGDHLPVGLLLFAHHLAWDVIHREGPACENLSCTDLDLKIAVTSTLECVPQTYWEQARDQSLAVRSTLFGLCVNHSVMLMRQQLGTRSSSGSYPLSIRDLLVSFEMVFAWASKQDGFEAPQIQALSDIIARGVYGGKITNPWDLRYVEIVTRHVIKETALQQHSSLTLGSTNVPVPPANVDPADYSKWFKEKTGTEDADLNSIQALGLDASVEREYNETRASEFIRKLDKLYRDINTTAALTEDSFPGVKINMSRLRSSMDLCLEQLPTLLKIEVGGALPVTQLLPRVLSQLRALSAYSESGSSVGAEERMSETMGYVIQMECQWFNCLLCLVRHSLQALEQYLNRRHRQFSEWVRRGIVPDPSSEPLVGRGQLTSVWLGGLANPGALMMSLRHEKAAMQGCAVDEVELRCSLPASHLSRKDSAAESEQGLLVSGLYLEGASFDFDRVCLVEAKAAMVKLPDLFVYPVISGEGESGVDERNAADSLEFYRCPVFMNRARQCCAFSLPIKCSNASEYWILAGAAIVLDPGNPFSSLQTILSSKC</sequence>
<evidence type="ECO:0000259" key="17">
    <source>
        <dbReference type="Pfam" id="PF08385"/>
    </source>
</evidence>
<evidence type="ECO:0000259" key="20">
    <source>
        <dbReference type="Pfam" id="PF12777"/>
    </source>
</evidence>
<feature type="domain" description="Dynein heavy chain AAA module D4" evidence="21">
    <location>
        <begin position="3220"/>
        <end position="3399"/>
    </location>
</feature>
<dbReference type="Pfam" id="PF18199">
    <property type="entry name" value="Dynein_C"/>
    <property type="match status" value="1"/>
</dbReference>
<feature type="domain" description="Dynein heavy chain 3 AAA+ lid" evidence="24">
    <location>
        <begin position="3048"/>
        <end position="3133"/>
    </location>
</feature>
<feature type="domain" description="Dynein heavy chain linker" evidence="18">
    <location>
        <begin position="1555"/>
        <end position="1786"/>
    </location>
</feature>
<dbReference type="Gene3D" id="3.10.490.20">
    <property type="match status" value="1"/>
</dbReference>
<evidence type="ECO:0000256" key="11">
    <source>
        <dbReference type="ARBA" id="ARBA00023175"/>
    </source>
</evidence>
<evidence type="ECO:0000259" key="18">
    <source>
        <dbReference type="Pfam" id="PF08393"/>
    </source>
</evidence>
<feature type="region of interest" description="Disordered" evidence="15">
    <location>
        <begin position="1479"/>
        <end position="1542"/>
    </location>
</feature>
<dbReference type="Gene3D" id="1.10.8.1220">
    <property type="match status" value="1"/>
</dbReference>
<keyword evidence="5" id="KW-0677">Repeat</keyword>
<keyword evidence="10" id="KW-0969">Cilium</keyword>
<keyword evidence="6" id="KW-0547">Nucleotide-binding</keyword>
<dbReference type="GO" id="GO:0031514">
    <property type="term" value="C:motile cilium"/>
    <property type="evidence" value="ECO:0007669"/>
    <property type="project" value="UniProtKB-ARBA"/>
</dbReference>
<protein>
    <submittedName>
        <fullName evidence="27">Dynein axonemal heavy chain 17</fullName>
    </submittedName>
</protein>
<feature type="compositionally biased region" description="Basic and acidic residues" evidence="15">
    <location>
        <begin position="1012"/>
        <end position="1024"/>
    </location>
</feature>
<evidence type="ECO:0000256" key="15">
    <source>
        <dbReference type="SAM" id="MobiDB-lite"/>
    </source>
</evidence>
<dbReference type="InterPro" id="IPR026983">
    <property type="entry name" value="DHC"/>
</dbReference>
<comment type="subcellular location">
    <subcellularLocation>
        <location evidence="1">Cytoplasm</location>
        <location evidence="1">Cytoskeleton</location>
        <location evidence="1">Cilium axoneme</location>
    </subcellularLocation>
</comment>
<dbReference type="GO" id="GO:0007018">
    <property type="term" value="P:microtubule-based movement"/>
    <property type="evidence" value="ECO:0007669"/>
    <property type="project" value="InterPro"/>
</dbReference>
<dbReference type="InterPro" id="IPR004273">
    <property type="entry name" value="Dynein_heavy_D6_P-loop"/>
</dbReference>
<organism evidence="27 28">
    <name type="scientific">Acropora cervicornis</name>
    <name type="common">Staghorn coral</name>
    <dbReference type="NCBI Taxonomy" id="6130"/>
    <lineage>
        <taxon>Eukaryota</taxon>
        <taxon>Metazoa</taxon>
        <taxon>Cnidaria</taxon>
        <taxon>Anthozoa</taxon>
        <taxon>Hexacorallia</taxon>
        <taxon>Scleractinia</taxon>
        <taxon>Astrocoeniina</taxon>
        <taxon>Acroporidae</taxon>
        <taxon>Acropora</taxon>
    </lineage>
</organism>
<dbReference type="InterPro" id="IPR042222">
    <property type="entry name" value="Dynein_2_N"/>
</dbReference>
<keyword evidence="12" id="KW-0206">Cytoskeleton</keyword>
<feature type="compositionally biased region" description="Polar residues" evidence="15">
    <location>
        <begin position="1916"/>
        <end position="1925"/>
    </location>
</feature>
<dbReference type="GO" id="GO:0045505">
    <property type="term" value="F:dynein intermediate chain binding"/>
    <property type="evidence" value="ECO:0007669"/>
    <property type="project" value="InterPro"/>
</dbReference>
<feature type="domain" description="Dynein heavy chain linker" evidence="18">
    <location>
        <begin position="1308"/>
        <end position="1472"/>
    </location>
</feature>
<dbReference type="Pfam" id="PF18198">
    <property type="entry name" value="AAA_lid_11"/>
    <property type="match status" value="1"/>
</dbReference>
<feature type="domain" description="Dynein heavy chain region D6 P-loop" evidence="16">
    <location>
        <begin position="4442"/>
        <end position="4539"/>
    </location>
</feature>
<evidence type="ECO:0000259" key="22">
    <source>
        <dbReference type="Pfam" id="PF12781"/>
    </source>
</evidence>
<evidence type="ECO:0000259" key="16">
    <source>
        <dbReference type="Pfam" id="PF03028"/>
    </source>
</evidence>
<accession>A0AAD9R609</accession>
<dbReference type="InterPro" id="IPR027417">
    <property type="entry name" value="P-loop_NTPase"/>
</dbReference>
<feature type="region of interest" description="Disordered" evidence="15">
    <location>
        <begin position="1792"/>
        <end position="1822"/>
    </location>
</feature>
<dbReference type="Pfam" id="PF12775">
    <property type="entry name" value="AAA_7"/>
    <property type="match status" value="1"/>
</dbReference>
<dbReference type="Pfam" id="PF17852">
    <property type="entry name" value="Dynein_AAA_lid"/>
    <property type="match status" value="1"/>
</dbReference>
<evidence type="ECO:0000259" key="21">
    <source>
        <dbReference type="Pfam" id="PF12780"/>
    </source>
</evidence>
<dbReference type="Pfam" id="PF17857">
    <property type="entry name" value="AAA_lid_1"/>
    <property type="match status" value="1"/>
</dbReference>
<dbReference type="InterPro" id="IPR042219">
    <property type="entry name" value="AAA_lid_11_sf"/>
</dbReference>
<dbReference type="Pfam" id="PF12780">
    <property type="entry name" value="AAA_8"/>
    <property type="match status" value="1"/>
</dbReference>
<dbReference type="GO" id="GO:0005524">
    <property type="term" value="F:ATP binding"/>
    <property type="evidence" value="ECO:0007669"/>
    <property type="project" value="UniProtKB-KW"/>
</dbReference>
<keyword evidence="7" id="KW-0067">ATP-binding</keyword>
<dbReference type="InterPro" id="IPR043160">
    <property type="entry name" value="Dynein_C_barrel"/>
</dbReference>
<dbReference type="InterPro" id="IPR041658">
    <property type="entry name" value="AAA_lid_11"/>
</dbReference>
<dbReference type="SUPFAM" id="SSF52540">
    <property type="entry name" value="P-loop containing nucleoside triphosphate hydrolases"/>
    <property type="match status" value="3"/>
</dbReference>
<dbReference type="InterPro" id="IPR024743">
    <property type="entry name" value="Dynein_HC_stalk"/>
</dbReference>
<dbReference type="Gene3D" id="1.20.920.30">
    <property type="match status" value="1"/>
</dbReference>
<evidence type="ECO:0000256" key="9">
    <source>
        <dbReference type="ARBA" id="ARBA00023054"/>
    </source>
</evidence>
<dbReference type="GO" id="GO:0005930">
    <property type="term" value="C:axoneme"/>
    <property type="evidence" value="ECO:0007669"/>
    <property type="project" value="UniProtKB-SubCell"/>
</dbReference>
<evidence type="ECO:0000256" key="8">
    <source>
        <dbReference type="ARBA" id="ARBA00023017"/>
    </source>
</evidence>
<dbReference type="Pfam" id="PF03028">
    <property type="entry name" value="Dynein_heavy"/>
    <property type="match status" value="1"/>
</dbReference>
<evidence type="ECO:0000256" key="2">
    <source>
        <dbReference type="ARBA" id="ARBA00008887"/>
    </source>
</evidence>
<evidence type="ECO:0000259" key="26">
    <source>
        <dbReference type="Pfam" id="PF18199"/>
    </source>
</evidence>
<evidence type="ECO:0000256" key="10">
    <source>
        <dbReference type="ARBA" id="ARBA00023069"/>
    </source>
</evidence>
<dbReference type="PANTHER" id="PTHR46961">
    <property type="entry name" value="DYNEIN HEAVY CHAIN 1, AXONEMAL-LIKE PROTEIN"/>
    <property type="match status" value="1"/>
</dbReference>
<dbReference type="Pfam" id="PF08393">
    <property type="entry name" value="DHC_N2"/>
    <property type="match status" value="2"/>
</dbReference>
<dbReference type="Gene3D" id="3.40.50.300">
    <property type="entry name" value="P-loop containing nucleotide triphosphate hydrolases"/>
    <property type="match status" value="6"/>
</dbReference>
<feature type="domain" description="Dynein heavy chain hydrolytic ATP-binding dynein motor region" evidence="19">
    <location>
        <begin position="2040"/>
        <end position="2262"/>
    </location>
</feature>
<dbReference type="InterPro" id="IPR041589">
    <property type="entry name" value="DNAH3_AAA_lid_1"/>
</dbReference>
<feature type="coiled-coil region" evidence="14">
    <location>
        <begin position="3618"/>
        <end position="3652"/>
    </location>
</feature>
<comment type="similarity">
    <text evidence="2">Belongs to the dynein heavy chain family.</text>
</comment>
<evidence type="ECO:0000256" key="4">
    <source>
        <dbReference type="ARBA" id="ARBA00022701"/>
    </source>
</evidence>
<dbReference type="Gene3D" id="1.20.920.20">
    <property type="match status" value="1"/>
</dbReference>
<evidence type="ECO:0000256" key="1">
    <source>
        <dbReference type="ARBA" id="ARBA00004430"/>
    </source>
</evidence>
<dbReference type="InterPro" id="IPR043157">
    <property type="entry name" value="Dynein_AAA1S"/>
</dbReference>
<evidence type="ECO:0000256" key="5">
    <source>
        <dbReference type="ARBA" id="ARBA00022737"/>
    </source>
</evidence>
<dbReference type="InterPro" id="IPR024317">
    <property type="entry name" value="Dynein_heavy_chain_D4_dom"/>
</dbReference>
<feature type="compositionally biased region" description="Basic and acidic residues" evidence="15">
    <location>
        <begin position="3797"/>
        <end position="3826"/>
    </location>
</feature>
<dbReference type="InterPro" id="IPR035706">
    <property type="entry name" value="AAA_9"/>
</dbReference>
<dbReference type="InterPro" id="IPR035699">
    <property type="entry name" value="AAA_6"/>
</dbReference>
<feature type="compositionally biased region" description="Low complexity" evidence="15">
    <location>
        <begin position="1941"/>
        <end position="1956"/>
    </location>
</feature>
<dbReference type="Gene3D" id="3.20.180.20">
    <property type="entry name" value="Dynein heavy chain, N-terminal domain 2"/>
    <property type="match status" value="1"/>
</dbReference>
<keyword evidence="13" id="KW-0966">Cell projection</keyword>
<dbReference type="FunFam" id="1.10.287.2620:FF:000001">
    <property type="entry name" value="Cytoplasmic dynein heavy chain 1"/>
    <property type="match status" value="1"/>
</dbReference>
<evidence type="ECO:0000259" key="19">
    <source>
        <dbReference type="Pfam" id="PF12774"/>
    </source>
</evidence>
<dbReference type="Pfam" id="PF12777">
    <property type="entry name" value="MT"/>
    <property type="match status" value="1"/>
</dbReference>
<dbReference type="InterPro" id="IPR042228">
    <property type="entry name" value="Dynein_linker_3"/>
</dbReference>
<dbReference type="Gene3D" id="1.20.58.1120">
    <property type="match status" value="1"/>
</dbReference>
<dbReference type="Pfam" id="PF12781">
    <property type="entry name" value="AAA_9"/>
    <property type="match status" value="1"/>
</dbReference>
<reference evidence="27" key="1">
    <citation type="journal article" date="2023" name="G3 (Bethesda)">
        <title>Whole genome assembly and annotation of the endangered Caribbean coral Acropora cervicornis.</title>
        <authorList>
            <person name="Selwyn J.D."/>
            <person name="Vollmer S.V."/>
        </authorList>
    </citation>
    <scope>NUCLEOTIDE SEQUENCE</scope>
    <source>
        <strain evidence="27">K2</strain>
    </source>
</reference>
<evidence type="ECO:0000313" key="28">
    <source>
        <dbReference type="Proteomes" id="UP001249851"/>
    </source>
</evidence>
<evidence type="ECO:0000259" key="24">
    <source>
        <dbReference type="Pfam" id="PF17857"/>
    </source>
</evidence>
<comment type="caution">
    <text evidence="27">The sequence shown here is derived from an EMBL/GenBank/DDBJ whole genome shotgun (WGS) entry which is preliminary data.</text>
</comment>
<feature type="domain" description="Dynein heavy chain coiled coil stalk" evidence="20">
    <location>
        <begin position="3454"/>
        <end position="3728"/>
    </location>
</feature>
<dbReference type="FunFam" id="1.20.140.100:FF:000001">
    <property type="entry name" value="dynein heavy chain 17, axonemal"/>
    <property type="match status" value="1"/>
</dbReference>
<keyword evidence="9 14" id="KW-0175">Coiled coil</keyword>
<gene>
    <name evidence="27" type="ORF">P5673_001503</name>
</gene>
<feature type="region of interest" description="Disordered" evidence="15">
    <location>
        <begin position="3750"/>
        <end position="3826"/>
    </location>
</feature>
<evidence type="ECO:0000313" key="27">
    <source>
        <dbReference type="EMBL" id="KAK2573802.1"/>
    </source>
</evidence>
<evidence type="ECO:0000256" key="7">
    <source>
        <dbReference type="ARBA" id="ARBA00022840"/>
    </source>
</evidence>
<feature type="compositionally biased region" description="Basic and acidic residues" evidence="15">
    <location>
        <begin position="3760"/>
        <end position="3770"/>
    </location>
</feature>
<dbReference type="InterPro" id="IPR041466">
    <property type="entry name" value="Dynein_AAA5_ext"/>
</dbReference>
<evidence type="ECO:0000256" key="14">
    <source>
        <dbReference type="SAM" id="Coils"/>
    </source>
</evidence>
<dbReference type="GO" id="GO:0005874">
    <property type="term" value="C:microtubule"/>
    <property type="evidence" value="ECO:0007669"/>
    <property type="project" value="UniProtKB-KW"/>
</dbReference>
<dbReference type="Pfam" id="PF12774">
    <property type="entry name" value="AAA_6"/>
    <property type="match status" value="1"/>
</dbReference>
<feature type="compositionally biased region" description="Acidic residues" evidence="15">
    <location>
        <begin position="4169"/>
        <end position="4180"/>
    </location>
</feature>
<dbReference type="Pfam" id="PF08385">
    <property type="entry name" value="DHC_N1"/>
    <property type="match status" value="1"/>
</dbReference>
<feature type="region of interest" description="Disordered" evidence="15">
    <location>
        <begin position="4161"/>
        <end position="4185"/>
    </location>
</feature>
<keyword evidence="8" id="KW-0243">Dynein</keyword>
<feature type="domain" description="Dynein heavy chain C-terminal" evidence="26">
    <location>
        <begin position="4873"/>
        <end position="5054"/>
    </location>
</feature>
<feature type="compositionally biased region" description="Low complexity" evidence="15">
    <location>
        <begin position="1027"/>
        <end position="1036"/>
    </location>
</feature>
<feature type="region of interest" description="Disordered" evidence="15">
    <location>
        <begin position="1008"/>
        <end position="1036"/>
    </location>
</feature>
<dbReference type="InterPro" id="IPR041228">
    <property type="entry name" value="Dynein_C"/>
</dbReference>
<dbReference type="Proteomes" id="UP001249851">
    <property type="component" value="Unassembled WGS sequence"/>
</dbReference>
<keyword evidence="4" id="KW-0493">Microtubule</keyword>
<name>A0AAD9R609_ACRCE</name>
<dbReference type="InterPro" id="IPR013594">
    <property type="entry name" value="Dynein_heavy_tail"/>
</dbReference>
<evidence type="ECO:0000256" key="6">
    <source>
        <dbReference type="ARBA" id="ARBA00022741"/>
    </source>
</evidence>
<keyword evidence="11" id="KW-0505">Motor protein</keyword>
<proteinExistence type="inferred from homology"/>
<dbReference type="GO" id="GO:0008569">
    <property type="term" value="F:minus-end-directed microtubule motor activity"/>
    <property type="evidence" value="ECO:0007669"/>
    <property type="project" value="InterPro"/>
</dbReference>
<dbReference type="InterPro" id="IPR013602">
    <property type="entry name" value="Dynein_heavy_linker"/>
</dbReference>
<dbReference type="Gene3D" id="1.10.287.2620">
    <property type="match status" value="1"/>
</dbReference>
<evidence type="ECO:0000256" key="3">
    <source>
        <dbReference type="ARBA" id="ARBA00022490"/>
    </source>
</evidence>
<keyword evidence="3" id="KW-0963">Cytoplasm</keyword>
<dbReference type="PANTHER" id="PTHR46961:SF21">
    <property type="entry name" value="LOW QUALITY PROTEIN: DYNEIN BETA CHAIN, FLAGELLAR OUTER ARM-LIKE"/>
    <property type="match status" value="1"/>
</dbReference>
<dbReference type="Gene3D" id="1.10.8.720">
    <property type="entry name" value="Region D6 of dynein motor"/>
    <property type="match status" value="1"/>
</dbReference>
<dbReference type="Gene3D" id="1.10.472.130">
    <property type="match status" value="1"/>
</dbReference>
<dbReference type="GO" id="GO:0051959">
    <property type="term" value="F:dynein light intermediate chain binding"/>
    <property type="evidence" value="ECO:0007669"/>
    <property type="project" value="InterPro"/>
</dbReference>
<feature type="region of interest" description="Disordered" evidence="15">
    <location>
        <begin position="1883"/>
        <end position="1958"/>
    </location>
</feature>
<feature type="compositionally biased region" description="Polar residues" evidence="15">
    <location>
        <begin position="3774"/>
        <end position="3791"/>
    </location>
</feature>
<feature type="domain" description="Dynein heavy chain AAA 5 extension" evidence="23">
    <location>
        <begin position="2696"/>
        <end position="2793"/>
    </location>
</feature>
<evidence type="ECO:0000259" key="25">
    <source>
        <dbReference type="Pfam" id="PF18198"/>
    </source>
</evidence>
<feature type="domain" description="Dynein heavy chain AAA lid" evidence="25">
    <location>
        <begin position="4594"/>
        <end position="4720"/>
    </location>
</feature>
<dbReference type="Gene3D" id="1.20.140.100">
    <property type="entry name" value="Dynein heavy chain, N-terminal domain 2"/>
    <property type="match status" value="1"/>
</dbReference>
<reference evidence="27" key="2">
    <citation type="journal article" date="2023" name="Science">
        <title>Genomic signatures of disease resistance in endangered staghorn corals.</title>
        <authorList>
            <person name="Vollmer S.V."/>
            <person name="Selwyn J.D."/>
            <person name="Despard B.A."/>
            <person name="Roesel C.L."/>
        </authorList>
    </citation>
    <scope>NUCLEOTIDE SEQUENCE</scope>
    <source>
        <strain evidence="27">K2</strain>
    </source>
</reference>